<sequence length="254" mass="28166">MRPTLVVSIVLALLSPVMSGPVSSKHPPAPTSFEVEFYPTSCSLPWLPQSKKEHVTFKGDIKQGSSEKRPEWIAPSTDPKIMKCLKFKTPFPERCRYILAPRCLHAGKGAIRAGKTISIPKGFTGFTYSCSEPPPPPPNKVPSIEVEFYSTSCLLPHLRAKTTAFTGPVEHSYLEWPECVPRVIGTVWKCFKFKTPFPEGCQYQIYDNPKADKRPRTPVGQGPIPAGEKISVPEGFTGFTYTCKKWSSGELHPA</sequence>
<evidence type="ECO:0000256" key="1">
    <source>
        <dbReference type="SAM" id="SignalP"/>
    </source>
</evidence>
<dbReference type="EMBL" id="JADNRY010000651">
    <property type="protein sequence ID" value="KAF9031566.1"/>
    <property type="molecule type" value="Genomic_DNA"/>
</dbReference>
<feature type="signal peptide" evidence="1">
    <location>
        <begin position="1"/>
        <end position="19"/>
    </location>
</feature>
<dbReference type="AlphaFoldDB" id="A0A9P5P5J3"/>
<dbReference type="Proteomes" id="UP000772434">
    <property type="component" value="Unassembled WGS sequence"/>
</dbReference>
<protein>
    <submittedName>
        <fullName evidence="2">Uncharacterized protein</fullName>
    </submittedName>
</protein>
<gene>
    <name evidence="2" type="ORF">BDP27DRAFT_1348846</name>
</gene>
<keyword evidence="3" id="KW-1185">Reference proteome</keyword>
<comment type="caution">
    <text evidence="2">The sequence shown here is derived from an EMBL/GenBank/DDBJ whole genome shotgun (WGS) entry which is preliminary data.</text>
</comment>
<keyword evidence="1" id="KW-0732">Signal</keyword>
<name>A0A9P5P5J3_9AGAR</name>
<organism evidence="2 3">
    <name type="scientific">Rhodocollybia butyracea</name>
    <dbReference type="NCBI Taxonomy" id="206335"/>
    <lineage>
        <taxon>Eukaryota</taxon>
        <taxon>Fungi</taxon>
        <taxon>Dikarya</taxon>
        <taxon>Basidiomycota</taxon>
        <taxon>Agaricomycotina</taxon>
        <taxon>Agaricomycetes</taxon>
        <taxon>Agaricomycetidae</taxon>
        <taxon>Agaricales</taxon>
        <taxon>Marasmiineae</taxon>
        <taxon>Omphalotaceae</taxon>
        <taxon>Rhodocollybia</taxon>
    </lineage>
</organism>
<evidence type="ECO:0000313" key="2">
    <source>
        <dbReference type="EMBL" id="KAF9031566.1"/>
    </source>
</evidence>
<evidence type="ECO:0000313" key="3">
    <source>
        <dbReference type="Proteomes" id="UP000772434"/>
    </source>
</evidence>
<accession>A0A9P5P5J3</accession>
<proteinExistence type="predicted"/>
<reference evidence="2" key="1">
    <citation type="submission" date="2020-11" db="EMBL/GenBank/DDBJ databases">
        <authorList>
            <consortium name="DOE Joint Genome Institute"/>
            <person name="Ahrendt S."/>
            <person name="Riley R."/>
            <person name="Andreopoulos W."/>
            <person name="Labutti K."/>
            <person name="Pangilinan J."/>
            <person name="Ruiz-Duenas F.J."/>
            <person name="Barrasa J.M."/>
            <person name="Sanchez-Garcia M."/>
            <person name="Camarero S."/>
            <person name="Miyauchi S."/>
            <person name="Serrano A."/>
            <person name="Linde D."/>
            <person name="Babiker R."/>
            <person name="Drula E."/>
            <person name="Ayuso-Fernandez I."/>
            <person name="Pacheco R."/>
            <person name="Padilla G."/>
            <person name="Ferreira P."/>
            <person name="Barriuso J."/>
            <person name="Kellner H."/>
            <person name="Castanera R."/>
            <person name="Alfaro M."/>
            <person name="Ramirez L."/>
            <person name="Pisabarro A.G."/>
            <person name="Kuo A."/>
            <person name="Tritt A."/>
            <person name="Lipzen A."/>
            <person name="He G."/>
            <person name="Yan M."/>
            <person name="Ng V."/>
            <person name="Cullen D."/>
            <person name="Martin F."/>
            <person name="Rosso M.-N."/>
            <person name="Henrissat B."/>
            <person name="Hibbett D."/>
            <person name="Martinez A.T."/>
            <person name="Grigoriev I.V."/>
        </authorList>
    </citation>
    <scope>NUCLEOTIDE SEQUENCE</scope>
    <source>
        <strain evidence="2">AH 40177</strain>
    </source>
</reference>
<feature type="chain" id="PRO_5040331387" evidence="1">
    <location>
        <begin position="20"/>
        <end position="254"/>
    </location>
</feature>